<feature type="region of interest" description="Disordered" evidence="1">
    <location>
        <begin position="458"/>
        <end position="481"/>
    </location>
</feature>
<keyword evidence="4" id="KW-1185">Reference proteome</keyword>
<keyword evidence="3" id="KW-0614">Plasmid</keyword>
<proteinExistence type="predicted"/>
<dbReference type="EMBL" id="CP030942">
    <property type="protein sequence ID" value="UUP19758.1"/>
    <property type="molecule type" value="Genomic_DNA"/>
</dbReference>
<feature type="domain" description="Bacterial Ig" evidence="2">
    <location>
        <begin position="194"/>
        <end position="271"/>
    </location>
</feature>
<dbReference type="Gene3D" id="2.60.40.10">
    <property type="entry name" value="Immunoglobulins"/>
    <property type="match status" value="2"/>
</dbReference>
<dbReference type="InterPro" id="IPR041498">
    <property type="entry name" value="Big_6"/>
</dbReference>
<name>A0ABY5MQH4_9HYPH</name>
<dbReference type="Proteomes" id="UP001342418">
    <property type="component" value="Plasmid p1536_1"/>
</dbReference>
<feature type="domain" description="Bacterial Ig" evidence="2">
    <location>
        <begin position="128"/>
        <end position="184"/>
    </location>
</feature>
<dbReference type="NCBIfam" id="NF033510">
    <property type="entry name" value="Ca_tandemer"/>
    <property type="match status" value="1"/>
</dbReference>
<gene>
    <name evidence="3" type="ORF">NTH_04272</name>
</gene>
<evidence type="ECO:0000256" key="1">
    <source>
        <dbReference type="SAM" id="MobiDB-lite"/>
    </source>
</evidence>
<protein>
    <recommendedName>
        <fullName evidence="2">Bacterial Ig domain-containing protein</fullName>
    </recommendedName>
</protein>
<organism evidence="3 4">
    <name type="scientific">Nitratireductor thuwali</name>
    <dbReference type="NCBI Taxonomy" id="2267699"/>
    <lineage>
        <taxon>Bacteria</taxon>
        <taxon>Pseudomonadati</taxon>
        <taxon>Pseudomonadota</taxon>
        <taxon>Alphaproteobacteria</taxon>
        <taxon>Hyphomicrobiales</taxon>
        <taxon>Phyllobacteriaceae</taxon>
        <taxon>Nitratireductor</taxon>
    </lineage>
</organism>
<evidence type="ECO:0000313" key="3">
    <source>
        <dbReference type="EMBL" id="UUP19758.1"/>
    </source>
</evidence>
<evidence type="ECO:0000313" key="4">
    <source>
        <dbReference type="Proteomes" id="UP001342418"/>
    </source>
</evidence>
<geneLocation type="plasmid" evidence="3 4">
    <name>p1536_1</name>
</geneLocation>
<feature type="compositionally biased region" description="Low complexity" evidence="1">
    <location>
        <begin position="472"/>
        <end position="481"/>
    </location>
</feature>
<sequence>MISGTAKPGLTAVLRNPLTGVEVDRVPVDVDGNFEFQASLTALYSLGFPNALLLEVVIESGTGVSSDPVEVTIDATVPVGPILGRSLDDTALEGDGPQLETRQLRAGSPKLWWNNGDKIEGRFDIADTDPGSTVTVYDASDPSKVLGTGTVGTDGRFEVDLVPPLPHGGQAVLNVSEPSGNSSNFDVEIDLAAPTIAVNPDDMTVDGLTGTTEAYATVTLTFAGGREQTETADENGVFTFTFSPRLGNSPTDFKLTAKDRAGNESGETTATIDPIVTTTPIYRQEARYKTVAVYKDVVTGWDKYSNGLFGEIYWGFYSNNGITNFFKPAGAAVGFTYRPRIEKQFSHNESVFSHYESVRIGETRTITGYNNEVEDPTTRTIDVDEAIRPEFNAVAEAEAVSEGAEADQPVLAEAEQPLPDFDAEVPAEAVSETDPVEELTIESEDKGEIAVVFAEAGEETDADAKAAQEGGEPATETAADVDTTETFADTLPPANSLQWVDTQEQHLV</sequence>
<reference evidence="3 4" key="1">
    <citation type="submission" date="2018-07" db="EMBL/GenBank/DDBJ databases">
        <title>Genome sequence of Nitratireductor thuwali#1536.</title>
        <authorList>
            <person name="Michoud G."/>
            <person name="Merlino G."/>
            <person name="Sefrji F.O."/>
            <person name="Daffonchio D."/>
        </authorList>
    </citation>
    <scope>NUCLEOTIDE SEQUENCE [LARGE SCALE GENOMIC DNA]</scope>
    <source>
        <strain evidence="3 4">Nit1536</strain>
        <plasmid evidence="3 4">p1536_1</plasmid>
    </source>
</reference>
<accession>A0ABY5MQH4</accession>
<dbReference type="Pfam" id="PF17936">
    <property type="entry name" value="Big_6"/>
    <property type="match status" value="2"/>
</dbReference>
<dbReference type="InterPro" id="IPR013783">
    <property type="entry name" value="Ig-like_fold"/>
</dbReference>
<evidence type="ECO:0000259" key="2">
    <source>
        <dbReference type="Pfam" id="PF17936"/>
    </source>
</evidence>